<comment type="caution">
    <text evidence="1">The sequence shown here is derived from an EMBL/GenBank/DDBJ whole genome shotgun (WGS) entry which is preliminary data.</text>
</comment>
<evidence type="ECO:0000313" key="2">
    <source>
        <dbReference type="Proteomes" id="UP000012589"/>
    </source>
</evidence>
<sequence>MTVSGIGSNNTYIYNVKTGKLATKDGSEDEFTDYFNGELKGEKSETLNGFDSRNKNGIERLIWYLKSGPGACKGIFSEGSADEIEITAETTDVATTHYSVNGEKVLTAYMMGAFSFVDSPQLPGTVPYKTQESKPYDSIHNRVFIAVGDEFDLGNGYRLKVEEDHVSVSGLGSGSEEEDQKVKRLAFGMNALIHFADQQWMAATIEKQVTPMLLELLREMGVDTSREFQINETKCELKHDRIVEAGNRFAIPSTIYQEAAEKYEQFLYQPLSQRTYSS</sequence>
<accession>N2AL03</accession>
<dbReference type="OrthoDB" id="2055181at2"/>
<dbReference type="PATRIC" id="fig|1235802.3.peg.3136"/>
<dbReference type="EMBL" id="AQFT01000091">
    <property type="protein sequence ID" value="EMZ25079.1"/>
    <property type="molecule type" value="Genomic_DNA"/>
</dbReference>
<evidence type="ECO:0000313" key="1">
    <source>
        <dbReference type="EMBL" id="EMZ25079.1"/>
    </source>
</evidence>
<dbReference type="eggNOG" id="ENOG5033PFR">
    <property type="taxonomic scope" value="Bacteria"/>
</dbReference>
<dbReference type="AlphaFoldDB" id="N2AL03"/>
<organism evidence="1 2">
    <name type="scientific">Eubacterium plexicaudatum ASF492</name>
    <dbReference type="NCBI Taxonomy" id="1235802"/>
    <lineage>
        <taxon>Bacteria</taxon>
        <taxon>Bacillati</taxon>
        <taxon>Bacillota</taxon>
        <taxon>Clostridia</taxon>
        <taxon>Eubacteriales</taxon>
        <taxon>Eubacteriaceae</taxon>
        <taxon>Eubacterium</taxon>
    </lineage>
</organism>
<name>N2AL03_9FIRM</name>
<protein>
    <submittedName>
        <fullName evidence="1">Uncharacterized protein</fullName>
    </submittedName>
</protein>
<dbReference type="Proteomes" id="UP000012589">
    <property type="component" value="Unassembled WGS sequence"/>
</dbReference>
<proteinExistence type="predicted"/>
<gene>
    <name evidence="1" type="ORF">C823_02969</name>
</gene>
<dbReference type="HOGENOM" id="CLU_1000207_0_0_9"/>
<keyword evidence="2" id="KW-1185">Reference proteome</keyword>
<reference evidence="1 2" key="1">
    <citation type="journal article" date="2014" name="Genome Announc.">
        <title>Draft genome sequences of the altered schaedler flora, a defined bacterial community from gnotobiotic mice.</title>
        <authorList>
            <person name="Wannemuehler M.J."/>
            <person name="Overstreet A.M."/>
            <person name="Ward D.V."/>
            <person name="Phillips G.J."/>
        </authorList>
    </citation>
    <scope>NUCLEOTIDE SEQUENCE [LARGE SCALE GENOMIC DNA]</scope>
    <source>
        <strain evidence="1 2">ASF492</strain>
    </source>
</reference>